<evidence type="ECO:0000313" key="3">
    <source>
        <dbReference type="Proteomes" id="UP000184267"/>
    </source>
</evidence>
<evidence type="ECO:0000313" key="2">
    <source>
        <dbReference type="EMBL" id="OJT06459.1"/>
    </source>
</evidence>
<reference evidence="2 3" key="1">
    <citation type="submission" date="2016-10" db="EMBL/GenBank/DDBJ databases">
        <title>Genome sequence of the basidiomycete white-rot fungus Trametes pubescens.</title>
        <authorList>
            <person name="Makela M.R."/>
            <person name="Granchi Z."/>
            <person name="Peng M."/>
            <person name="De Vries R.P."/>
            <person name="Grigoriev I."/>
            <person name="Riley R."/>
            <person name="Hilden K."/>
        </authorList>
    </citation>
    <scope>NUCLEOTIDE SEQUENCE [LARGE SCALE GENOMIC DNA]</scope>
    <source>
        <strain evidence="2 3">FBCC735</strain>
    </source>
</reference>
<proteinExistence type="predicted"/>
<accession>A0A1M2VFS9</accession>
<organism evidence="2 3">
    <name type="scientific">Trametes pubescens</name>
    <name type="common">White-rot fungus</name>
    <dbReference type="NCBI Taxonomy" id="154538"/>
    <lineage>
        <taxon>Eukaryota</taxon>
        <taxon>Fungi</taxon>
        <taxon>Dikarya</taxon>
        <taxon>Basidiomycota</taxon>
        <taxon>Agaricomycotina</taxon>
        <taxon>Agaricomycetes</taxon>
        <taxon>Polyporales</taxon>
        <taxon>Polyporaceae</taxon>
        <taxon>Trametes</taxon>
    </lineage>
</organism>
<dbReference type="AlphaFoldDB" id="A0A1M2VFS9"/>
<gene>
    <name evidence="2" type="ORF">TRAPUB_2734</name>
</gene>
<name>A0A1M2VFS9_TRAPU</name>
<feature type="compositionally biased region" description="Basic and acidic residues" evidence="1">
    <location>
        <begin position="72"/>
        <end position="85"/>
    </location>
</feature>
<sequence length="166" mass="18304">MDHQALSELTRSNVQSLAKVVEEAARLMRHAKRTTHEGAVLSSQRWREPCIHSSEEHDGYSDVDMQATTSVHADHPEALKEDNPRTGETPLPSALWSNPLYSATCKSPRHLSWTTICALRQPQCCRRGPQVPPTLASALSRQTSLLDTGRASRTMAPLDMPAGIGR</sequence>
<evidence type="ECO:0000256" key="1">
    <source>
        <dbReference type="SAM" id="MobiDB-lite"/>
    </source>
</evidence>
<protein>
    <submittedName>
        <fullName evidence="2">Uncharacterized protein</fullName>
    </submittedName>
</protein>
<dbReference type="Proteomes" id="UP000184267">
    <property type="component" value="Unassembled WGS sequence"/>
</dbReference>
<feature type="region of interest" description="Disordered" evidence="1">
    <location>
        <begin position="69"/>
        <end position="93"/>
    </location>
</feature>
<dbReference type="EMBL" id="MNAD01001309">
    <property type="protein sequence ID" value="OJT06459.1"/>
    <property type="molecule type" value="Genomic_DNA"/>
</dbReference>
<comment type="caution">
    <text evidence="2">The sequence shown here is derived from an EMBL/GenBank/DDBJ whole genome shotgun (WGS) entry which is preliminary data.</text>
</comment>
<keyword evidence="3" id="KW-1185">Reference proteome</keyword>